<dbReference type="InterPro" id="IPR027417">
    <property type="entry name" value="P-loop_NTPase"/>
</dbReference>
<name>A0ABS9X9R3_9GAMM</name>
<dbReference type="SUPFAM" id="SSF52540">
    <property type="entry name" value="P-loop containing nucleoside triphosphate hydrolases"/>
    <property type="match status" value="1"/>
</dbReference>
<sequence>MKIPITCVGDFRQTIYSTTSNPKIPSTSQQKLDAFSRLKFTTEYMSISRRCIQSICKFSDTIHKGEGYDETKSLVDNIPLEFQEHQGVFIIPSSKQQKYIDTYSPVILRNSINSAKGLNLIPIKKVNFGVSKGLGFNRTLVVPTQNILNFLYGDLNAFDKGSSDKAKNNFYVASTRSRYSLAFLVEDNDIEKCRLPIWGG</sequence>
<proteinExistence type="predicted"/>
<evidence type="ECO:0008006" key="3">
    <source>
        <dbReference type="Google" id="ProtNLM"/>
    </source>
</evidence>
<protein>
    <recommendedName>
        <fullName evidence="3">DNA helicase</fullName>
    </recommendedName>
</protein>
<gene>
    <name evidence="1" type="ORF">L3081_25545</name>
</gene>
<organism evidence="1 2">
    <name type="scientific">Colwellia maritima</name>
    <dbReference type="NCBI Taxonomy" id="2912588"/>
    <lineage>
        <taxon>Bacteria</taxon>
        <taxon>Pseudomonadati</taxon>
        <taxon>Pseudomonadota</taxon>
        <taxon>Gammaproteobacteria</taxon>
        <taxon>Alteromonadales</taxon>
        <taxon>Colwelliaceae</taxon>
        <taxon>Colwellia</taxon>
    </lineage>
</organism>
<reference evidence="1" key="1">
    <citation type="submission" date="2022-01" db="EMBL/GenBank/DDBJ databases">
        <title>Colwellia maritima, isolated from seawater.</title>
        <authorList>
            <person name="Kristyanto S."/>
            <person name="Jung J."/>
            <person name="Jeon C.O."/>
        </authorList>
    </citation>
    <scope>NUCLEOTIDE SEQUENCE</scope>
    <source>
        <strain evidence="1">MSW7</strain>
    </source>
</reference>
<dbReference type="EMBL" id="JAKKSL010000007">
    <property type="protein sequence ID" value="MCI2286181.1"/>
    <property type="molecule type" value="Genomic_DNA"/>
</dbReference>
<dbReference type="Proteomes" id="UP001139646">
    <property type="component" value="Unassembled WGS sequence"/>
</dbReference>
<dbReference type="RefSeq" id="WP_242289469.1">
    <property type="nucleotide sequence ID" value="NZ_JAKKSL010000007.1"/>
</dbReference>
<keyword evidence="2" id="KW-1185">Reference proteome</keyword>
<evidence type="ECO:0000313" key="2">
    <source>
        <dbReference type="Proteomes" id="UP001139646"/>
    </source>
</evidence>
<comment type="caution">
    <text evidence="1">The sequence shown here is derived from an EMBL/GenBank/DDBJ whole genome shotgun (WGS) entry which is preliminary data.</text>
</comment>
<accession>A0ABS9X9R3</accession>
<evidence type="ECO:0000313" key="1">
    <source>
        <dbReference type="EMBL" id="MCI2286181.1"/>
    </source>
</evidence>